<sequence length="2632" mass="304001">MNLIKDIFLQKWFLITIAVSTIIRFIIRYMTGIDIQLVNPFSCKFINVSYKGKFSINSIQLLLLKREIIIEGLTINKEISNSAVDEGILEKTAIKLKENHNKSKHEVYTPITLPTWLKKYYVMISNSLDKFHVNLENCEIKGSAIKIERFGFIIAADSQVNGISFDFYARNIYWLDKVLCNDGFITLKTTLQFENEMINLKKDHIELPFSNSVLDIKLGNISLSMSAIKKFKNITVSKSKLNTDSSNKSNNNNIEGLKEQTKKESPLTELEIEKAVSKLQYIVQNQIRTYIAPCTELNISIDKISFADFPITSQPKLSKINQFLSYHICASNFTFNVSRFRNEMPGFKLIFQEDDIPYKISLAFSRLNLCLNKSDKENKTRELLKIAEVPNISIFGESNLLSQKFEIFKTVDGLPINRPICNIKANIASPTIDVDIKSLSFLKSFLDNIKVFEQTFTDPMKVTNRTENCIIKRRKQILQAVFKKFLPIFNTRCILEDPKIAINDGENLNLFIFKFSALIFHTRQRNILLKITRKKKHISYESKSSLELLDMKLQHLIKDSTYKITILKIESISFKNQFKMLPESIFTLNGDIDSIEVDLSELPTMVTLNKIVRRLDCQMLNVEENYFKELYMSFASNIETSENQCSLIAKENIGEKKLLPSEFLFTSLPANFDYFKVNIRNIKIMLGSRSVFMPPEVFSSMESQSSHDLVDGKLRKFCFTIDRIQISLFGDKTQWHNKITSSNADMVRSGSTDGFKKFAEEGLDDISTSDATEVEHLWNINVLINTMSSSIIAETAEVTDELTHRVVNKVSVFSLKIFPETEFFSPDEPKKIAVQIENQKLKSVVSLMNIFLMVSGVHTLHQIFGQEITTRRRSSWAKKYLIAIGNSKKKSCFRNIDWSELKTLVEMTLSSNFITEIIILPNGLKTKLEVIASFITIKNMSDIFVNGEHIRMLVELPSAPNIWSRFVSISKYSISANIHQLLEQVSADFDNFENLEPAVLLENESWHFSIPHKFAMYRLIDNITTVVKSLKQLLYSLRTSKNDLIIFPKEVPTPTLPKITLKSNRCVFSVADDPIEAKLNMVFQIGLQEQRARLTKLEEFNTSVLNKVIGRKPDVSIDEVYKILEKANCSSKSLNQNKSMMPTPFPINDKELTLEEMLTEDIHRAYRNLQEHISDSWIKRIQEYKRKEREEFRKNFQFLWGNIDYSKLPLDINRKVIAFTTNPFLMTLIIDQINIDLYKPSCGTEGVVDFIHNTGNGVPKDTEYSIMIPMYIDAKFGEIRWHLRDYPLPFVYIPPLDASQTKEKSAIRLYGDFIVTEKLSHKDNALRTLFVPLVPSIALENTDTYYSLYVPRTVTSIKLYTSLKLDINSKDSTTVQIGNSYQPAIQQAMQCFDNFSKPPLDPSPKMGLWDKLRYIFHASVTISWKNNGRFELGMKSDRSPYKLNGKSAGFIIGFGKNVKLTCNEDADPMKNFLSCSADELYFSIPNHFAKPLLVWCRPSRNSVFIPNQEDTNLTTYTSYYYLIDLVKMKNESAAVDIMNKNYIEKTGIKLTGGTTLSMGIVLERLLNKTNERTFDSKKHYDINLTNPIYVNNLHTHDSYAGFRSDFIHMSFTLISNNISSYNAMQLSPNGLTTFFKWWKSFSGNFPSRRGTLFGSQSVSPKFGEHLYTISYSADVSPFFVAHSCHDIEVSNILKKNYSDSVEFAGLKAKASHFKMDLHQRKELVTEYQEMLDVTKRVKKLKFLEADIIVNNIDVRTLHGMFRKLNYIEEKEDAEYHIFDNDMRWLDIMDFQEAFFVDVNNYFPVIEINPMLYAPGFMYKKRASYGDKYQVDAKDYKPIKPFENKVSHNCILGSPVEIHPEVFQKRLDVLKAFEMKTTQELNVVEDPEKKKKLEKLVRDTRSTIKDVQTLLVDFNSVCPKTGRVLTSSGKLKYSALQLLHDSKMCNEAFENRYFIFGMLLQWNESVRDVVFKFWYYFSLSKDFNILSAQHSLEIFENIIKERISSEGKPNSPLDDNTSASRIKSHFQFEDTNDQSVLTAELLEMFERGLSELSCSFDFNKKENHYVQFITPQVQLLTKEEPDSCIIVSTPNILLKVHAFEEAGHEAINMNNSFLKRTGVFFTNANAFLFHKDVFKNRFALYFDTNSYGQKKGSDWPPWLGLELGFEPSPLQSEAIIKNLSSCFYYQKPYEFSHVYGMLKGMMDDKITVYVPKINISTNSKNYLFMYKIITNLLLYVEPDKEELQKQINKLIIGYDTENIVKTKNLVISLFYNYKKLELLENELLFKRALLDDVSRIDLSNIHNEKQSHLLSLYYLMNILNVSSKWKDTSEKTLIFDFNIKEVLIHMLHDSGKPFLDVAIAKLHLERRQSSYGFNRNQLTVKMMQIFNLERDVIYHDLLGPYFAKHKRNIPAADLKPLIFIKWEMDQPIGGIKVVHNVETELEGLKINIEEHTIKRIIDWLLLKESFLSSTDEGNEAIMSKLFSNEDIDPESEISDGLNEDLNEMIKRSSDYIIIHALQLNQFKLCISYKGKGTRRIANVSDFLFTFPTLSFANQTLRTIDILNALKRVLVRVFLRHTGKFIKSKLRRKSTGGSNIDSNSSLKPLSRYQSYTDVRALVKDDRMSVVEQDDVHTF</sequence>
<dbReference type="InterPro" id="IPR045167">
    <property type="entry name" value="Hobbit"/>
</dbReference>
<dbReference type="SMART" id="SM01214">
    <property type="entry name" value="Fmp27_GFWDK"/>
    <property type="match status" value="1"/>
</dbReference>
<dbReference type="SMART" id="SM01215">
    <property type="entry name" value="Fmp27_SW"/>
    <property type="match status" value="1"/>
</dbReference>
<dbReference type="OMA" id="PNYFAKP"/>
<feature type="compositionally biased region" description="Low complexity" evidence="1">
    <location>
        <begin position="241"/>
        <end position="253"/>
    </location>
</feature>
<dbReference type="eggNOG" id="KOG1910">
    <property type="taxonomic scope" value="Eukaryota"/>
</dbReference>
<name>G0W972_NAUDC</name>
<dbReference type="STRING" id="1071378.G0W972"/>
<keyword evidence="7" id="KW-1185">Reference proteome</keyword>
<evidence type="ECO:0000259" key="3">
    <source>
        <dbReference type="SMART" id="SM01214"/>
    </source>
</evidence>
<dbReference type="InterPro" id="IPR019449">
    <property type="entry name" value="FMP27_WPPW_RBG"/>
</dbReference>
<feature type="domain" description="FMP27 WPPW motif-containing RBG unit" evidence="5">
    <location>
        <begin position="1705"/>
        <end position="2163"/>
    </location>
</feature>
<dbReference type="SMART" id="SM01216">
    <property type="entry name" value="Fmp27_WPPW"/>
    <property type="match status" value="1"/>
</dbReference>
<dbReference type="InterPro" id="IPR019415">
    <property type="entry name" value="FMP27_SW_RBG"/>
</dbReference>
<dbReference type="HOGENOM" id="CLU_000740_0_0_1"/>
<gene>
    <name evidence="6" type="primary">NDAI0D00190</name>
    <name evidence="6" type="ordered locus">NDAI_0D00190</name>
</gene>
<accession>G0W972</accession>
<organism evidence="6 7">
    <name type="scientific">Naumovozyma dairenensis (strain ATCC 10597 / BCRC 20456 / CBS 421 / NBRC 0211 / NRRL Y-12639)</name>
    <name type="common">Saccharomyces dairenensis</name>
    <dbReference type="NCBI Taxonomy" id="1071378"/>
    <lineage>
        <taxon>Eukaryota</taxon>
        <taxon>Fungi</taxon>
        <taxon>Dikarya</taxon>
        <taxon>Ascomycota</taxon>
        <taxon>Saccharomycotina</taxon>
        <taxon>Saccharomycetes</taxon>
        <taxon>Saccharomycetales</taxon>
        <taxon>Saccharomycetaceae</taxon>
        <taxon>Naumovozyma</taxon>
    </lineage>
</organism>
<feature type="region of interest" description="Disordered" evidence="1">
    <location>
        <begin position="241"/>
        <end position="260"/>
    </location>
</feature>
<dbReference type="RefSeq" id="XP_003669576.1">
    <property type="nucleotide sequence ID" value="XM_003669528.1"/>
</dbReference>
<dbReference type="GeneID" id="11494785"/>
<dbReference type="EMBL" id="HE580270">
    <property type="protein sequence ID" value="CCD24333.1"/>
    <property type="molecule type" value="Genomic_DNA"/>
</dbReference>
<evidence type="ECO:0000256" key="2">
    <source>
        <dbReference type="SAM" id="Phobius"/>
    </source>
</evidence>
<keyword evidence="2" id="KW-1133">Transmembrane helix</keyword>
<feature type="transmembrane region" description="Helical" evidence="2">
    <location>
        <begin position="12"/>
        <end position="30"/>
    </location>
</feature>
<dbReference type="Pfam" id="PF10344">
    <property type="entry name" value="Hobbit"/>
    <property type="match status" value="2"/>
</dbReference>
<dbReference type="PANTHER" id="PTHR15678">
    <property type="entry name" value="ANTIGEN MLAA-22-RELATED"/>
    <property type="match status" value="1"/>
</dbReference>
<evidence type="ECO:0000256" key="1">
    <source>
        <dbReference type="SAM" id="MobiDB-lite"/>
    </source>
</evidence>
<feature type="domain" description="FMP27/BLTP2/Hobbit GFWDK motif-containing RBG unit" evidence="3">
    <location>
        <begin position="1285"/>
        <end position="1443"/>
    </location>
</feature>
<dbReference type="Proteomes" id="UP000000689">
    <property type="component" value="Chromosome 4"/>
</dbReference>
<evidence type="ECO:0000259" key="4">
    <source>
        <dbReference type="SMART" id="SM01215"/>
    </source>
</evidence>
<evidence type="ECO:0000313" key="7">
    <source>
        <dbReference type="Proteomes" id="UP000000689"/>
    </source>
</evidence>
<proteinExistence type="predicted"/>
<keyword evidence="2" id="KW-0812">Transmembrane</keyword>
<reference evidence="6 7" key="1">
    <citation type="journal article" date="2011" name="Proc. Natl. Acad. Sci. U.S.A.">
        <title>Evolutionary erosion of yeast sex chromosomes by mating-type switching accidents.</title>
        <authorList>
            <person name="Gordon J.L."/>
            <person name="Armisen D."/>
            <person name="Proux-Wera E."/>
            <person name="Oheigeartaigh S.S."/>
            <person name="Byrne K.P."/>
            <person name="Wolfe K.H."/>
        </authorList>
    </citation>
    <scope>NUCLEOTIDE SEQUENCE [LARGE SCALE GENOMIC DNA]</scope>
    <source>
        <strain evidence="7">ATCC 10597 / BCRC 20456 / CBS 421 / NBRC 0211 / NRRL Y-12639</strain>
    </source>
</reference>
<dbReference type="KEGG" id="ndi:NDAI_0D00190"/>
<keyword evidence="2" id="KW-0472">Membrane</keyword>
<feature type="domain" description="FMP27 SW motif-containing RBG unit" evidence="4">
    <location>
        <begin position="1164"/>
        <end position="1267"/>
    </location>
</feature>
<dbReference type="GO" id="GO:0044233">
    <property type="term" value="C:mitochondria-associated endoplasmic reticulum membrane contact site"/>
    <property type="evidence" value="ECO:0007669"/>
    <property type="project" value="EnsemblFungi"/>
</dbReference>
<evidence type="ECO:0000313" key="6">
    <source>
        <dbReference type="EMBL" id="CCD24333.1"/>
    </source>
</evidence>
<dbReference type="InterPro" id="IPR019441">
    <property type="entry name" value="FMP27/BLTP2/Hobbit_GFWDK_RBG"/>
</dbReference>
<protein>
    <submittedName>
        <fullName evidence="6">Uncharacterized protein</fullName>
    </submittedName>
</protein>
<dbReference type="PANTHER" id="PTHR15678:SF15">
    <property type="entry name" value="PROTEIN FMP27, MITOCHONDRIAL"/>
    <property type="match status" value="1"/>
</dbReference>
<dbReference type="OrthoDB" id="1562405at2759"/>
<dbReference type="GO" id="GO:0140268">
    <property type="term" value="C:endoplasmic reticulum-plasma membrane contact site"/>
    <property type="evidence" value="ECO:0007669"/>
    <property type="project" value="EnsemblFungi"/>
</dbReference>
<evidence type="ECO:0000259" key="5">
    <source>
        <dbReference type="SMART" id="SM01216"/>
    </source>
</evidence>